<dbReference type="AlphaFoldDB" id="A0A7J8F1L5"/>
<keyword evidence="3" id="KW-1185">Reference proteome</keyword>
<reference evidence="2 3" key="1">
    <citation type="journal article" date="2020" name="Nature">
        <title>Six reference-quality genomes reveal evolution of bat adaptations.</title>
        <authorList>
            <person name="Jebb D."/>
            <person name="Huang Z."/>
            <person name="Pippel M."/>
            <person name="Hughes G.M."/>
            <person name="Lavrichenko K."/>
            <person name="Devanna P."/>
            <person name="Winkler S."/>
            <person name="Jermiin L.S."/>
            <person name="Skirmuntt E.C."/>
            <person name="Katzourakis A."/>
            <person name="Burkitt-Gray L."/>
            <person name="Ray D.A."/>
            <person name="Sullivan K.A.M."/>
            <person name="Roscito J.G."/>
            <person name="Kirilenko B.M."/>
            <person name="Davalos L.M."/>
            <person name="Corthals A.P."/>
            <person name="Power M.L."/>
            <person name="Jones G."/>
            <person name="Ransome R.D."/>
            <person name="Dechmann D.K.N."/>
            <person name="Locatelli A.G."/>
            <person name="Puechmaille S.J."/>
            <person name="Fedrigo O."/>
            <person name="Jarvis E.D."/>
            <person name="Hiller M."/>
            <person name="Vernes S.C."/>
            <person name="Myers E.W."/>
            <person name="Teeling E.C."/>
        </authorList>
    </citation>
    <scope>NUCLEOTIDE SEQUENCE [LARGE SCALE GENOMIC DNA]</scope>
    <source>
        <strain evidence="2">MRouAeg1</strain>
        <tissue evidence="2">Muscle</tissue>
    </source>
</reference>
<feature type="region of interest" description="Disordered" evidence="1">
    <location>
        <begin position="24"/>
        <end position="95"/>
    </location>
</feature>
<feature type="compositionally biased region" description="Basic residues" evidence="1">
    <location>
        <begin position="67"/>
        <end position="77"/>
    </location>
</feature>
<gene>
    <name evidence="2" type="ORF">HJG63_012449</name>
</gene>
<evidence type="ECO:0000313" key="3">
    <source>
        <dbReference type="Proteomes" id="UP000593571"/>
    </source>
</evidence>
<comment type="caution">
    <text evidence="2">The sequence shown here is derived from an EMBL/GenBank/DDBJ whole genome shotgun (WGS) entry which is preliminary data.</text>
</comment>
<accession>A0A7J8F1L5</accession>
<evidence type="ECO:0000313" key="2">
    <source>
        <dbReference type="EMBL" id="KAF6441309.1"/>
    </source>
</evidence>
<dbReference type="EMBL" id="JACASE010000008">
    <property type="protein sequence ID" value="KAF6441309.1"/>
    <property type="molecule type" value="Genomic_DNA"/>
</dbReference>
<protein>
    <submittedName>
        <fullName evidence="2">Uncharacterized protein</fullName>
    </submittedName>
</protein>
<sequence>MKAVQPDRVEPAWSVRAPWCRCGHTSHPHPRRATPGQQTRERPSALPCGPACSWPARPPHCQGRSQRGPHRSTRGAGHHPPGPDRLGIEGGFPRSSSRLGRGTLCRRLGGQLPSIYDEASLSLKCFLLWMCFLDACCYSQSMNVDLN</sequence>
<organism evidence="2 3">
    <name type="scientific">Rousettus aegyptiacus</name>
    <name type="common">Egyptian fruit bat</name>
    <name type="synonym">Pteropus aegyptiacus</name>
    <dbReference type="NCBI Taxonomy" id="9407"/>
    <lineage>
        <taxon>Eukaryota</taxon>
        <taxon>Metazoa</taxon>
        <taxon>Chordata</taxon>
        <taxon>Craniata</taxon>
        <taxon>Vertebrata</taxon>
        <taxon>Euteleostomi</taxon>
        <taxon>Mammalia</taxon>
        <taxon>Eutheria</taxon>
        <taxon>Laurasiatheria</taxon>
        <taxon>Chiroptera</taxon>
        <taxon>Yinpterochiroptera</taxon>
        <taxon>Pteropodoidea</taxon>
        <taxon>Pteropodidae</taxon>
        <taxon>Rousettinae</taxon>
        <taxon>Rousettus</taxon>
    </lineage>
</organism>
<name>A0A7J8F1L5_ROUAE</name>
<proteinExistence type="predicted"/>
<dbReference type="Proteomes" id="UP000593571">
    <property type="component" value="Unassembled WGS sequence"/>
</dbReference>
<evidence type="ECO:0000256" key="1">
    <source>
        <dbReference type="SAM" id="MobiDB-lite"/>
    </source>
</evidence>